<dbReference type="Gene3D" id="3.90.76.10">
    <property type="entry name" value="Dipeptide-binding Protein, Domain 1"/>
    <property type="match status" value="1"/>
</dbReference>
<dbReference type="PROSITE" id="PS01040">
    <property type="entry name" value="SBP_BACTERIAL_5"/>
    <property type="match status" value="1"/>
</dbReference>
<organism evidence="6 7">
    <name type="scientific">Bosea caraganae</name>
    <dbReference type="NCBI Taxonomy" id="2763117"/>
    <lineage>
        <taxon>Bacteria</taxon>
        <taxon>Pseudomonadati</taxon>
        <taxon>Pseudomonadota</taxon>
        <taxon>Alphaproteobacteria</taxon>
        <taxon>Hyphomicrobiales</taxon>
        <taxon>Boseaceae</taxon>
        <taxon>Bosea</taxon>
    </lineage>
</organism>
<dbReference type="InterPro" id="IPR030678">
    <property type="entry name" value="Peptide/Ni-bd"/>
</dbReference>
<dbReference type="GO" id="GO:1904680">
    <property type="term" value="F:peptide transmembrane transporter activity"/>
    <property type="evidence" value="ECO:0007669"/>
    <property type="project" value="TreeGrafter"/>
</dbReference>
<evidence type="ECO:0000313" key="7">
    <source>
        <dbReference type="Proteomes" id="UP000255207"/>
    </source>
</evidence>
<comment type="similarity">
    <text evidence="2">Belongs to the bacterial solute-binding protein 5 family.</text>
</comment>
<dbReference type="PANTHER" id="PTHR30290">
    <property type="entry name" value="PERIPLASMIC BINDING COMPONENT OF ABC TRANSPORTER"/>
    <property type="match status" value="1"/>
</dbReference>
<proteinExistence type="inferred from homology"/>
<dbReference type="PIRSF" id="PIRSF002741">
    <property type="entry name" value="MppA"/>
    <property type="match status" value="1"/>
</dbReference>
<dbReference type="Proteomes" id="UP000255207">
    <property type="component" value="Unassembled WGS sequence"/>
</dbReference>
<dbReference type="InterPro" id="IPR039424">
    <property type="entry name" value="SBP_5"/>
</dbReference>
<dbReference type="GO" id="GO:0030288">
    <property type="term" value="C:outer membrane-bounded periplasmic space"/>
    <property type="evidence" value="ECO:0007669"/>
    <property type="project" value="UniProtKB-ARBA"/>
</dbReference>
<keyword evidence="4" id="KW-0732">Signal</keyword>
<dbReference type="Gene3D" id="3.40.190.10">
    <property type="entry name" value="Periplasmic binding protein-like II"/>
    <property type="match status" value="1"/>
</dbReference>
<keyword evidence="7" id="KW-1185">Reference proteome</keyword>
<gene>
    <name evidence="6" type="ORF">DWE98_23110</name>
</gene>
<evidence type="ECO:0000256" key="4">
    <source>
        <dbReference type="ARBA" id="ARBA00022729"/>
    </source>
</evidence>
<accession>A0A370L047</accession>
<dbReference type="EMBL" id="QQTP01000016">
    <property type="protein sequence ID" value="RDJ20638.1"/>
    <property type="molecule type" value="Genomic_DNA"/>
</dbReference>
<dbReference type="Gene3D" id="3.10.105.10">
    <property type="entry name" value="Dipeptide-binding Protein, Domain 3"/>
    <property type="match status" value="1"/>
</dbReference>
<evidence type="ECO:0000259" key="5">
    <source>
        <dbReference type="Pfam" id="PF00496"/>
    </source>
</evidence>
<dbReference type="InterPro" id="IPR023765">
    <property type="entry name" value="SBP_5_CS"/>
</dbReference>
<dbReference type="GO" id="GO:0043190">
    <property type="term" value="C:ATP-binding cassette (ABC) transporter complex"/>
    <property type="evidence" value="ECO:0007669"/>
    <property type="project" value="InterPro"/>
</dbReference>
<dbReference type="PANTHER" id="PTHR30290:SF9">
    <property type="entry name" value="OLIGOPEPTIDE-BINDING PROTEIN APPA"/>
    <property type="match status" value="1"/>
</dbReference>
<comment type="caution">
    <text evidence="6">The sequence shown here is derived from an EMBL/GenBank/DDBJ whole genome shotgun (WGS) entry which is preliminary data.</text>
</comment>
<reference evidence="7" key="1">
    <citation type="submission" date="2018-07" db="EMBL/GenBank/DDBJ databases">
        <authorList>
            <person name="Safronova V.I."/>
            <person name="Chirak E.R."/>
            <person name="Sazanova A.L."/>
        </authorList>
    </citation>
    <scope>NUCLEOTIDE SEQUENCE [LARGE SCALE GENOMIC DNA]</scope>
    <source>
        <strain evidence="7">RCAM04685</strain>
    </source>
</reference>
<dbReference type="InterPro" id="IPR000914">
    <property type="entry name" value="SBP_5_dom"/>
</dbReference>
<feature type="domain" description="Solute-binding protein family 5" evidence="5">
    <location>
        <begin position="100"/>
        <end position="433"/>
    </location>
</feature>
<dbReference type="AlphaFoldDB" id="A0A370L047"/>
<name>A0A370L047_9HYPH</name>
<sequence length="547" mass="61325">MKFFGRSNVNKDKLNAVIGAAFTRRQALRSALLASGAALLPPTLSAPAFAQSAGKEIEKVTIAVGDEPPTFDAHKAVGAIATYFTTNVYEGLTEFDTSNKLNPALATEWSVSGDGLAYEFKLRRNVKFHTGEPFTAKDVVFSFKRYRDPKVQPRQVTMEHLKDIELVDDYTVRIILSRIDPTFLNFLAHQMNLRILSKDYYDKVGDAGFEKAPVGTGPYKFVRRAIKEFWELERFDDYWGAKPAAKRAIFRVIPEAVTLASVLKTGEVDMVCDYPPVFIKDVESAGGFRVIRNKGSNTIDIRINCIRETVPGGTGPNPYRDRRVRLAMNYAIDKDTLIKRVLNGNGDKVAILFPEDIGYDPELKPYPYDPKKAKELLAEAGYPNGLDATFYGLVGQRMPMSKEVGEVVAQYLTAVGIRTKVVNEEYGIWLKRSDRTQQPELYPFGYGLTFVGGTFHSAFGLKYYGYSGMPNSWFESKDYDAVVDQIYKTIDPKEVEQLARKAAKILHDEAGYVTLYRVVLAYAMKDSLQFTPTAISNTVELKNLRPA</sequence>
<protein>
    <recommendedName>
        <fullName evidence="5">Solute-binding protein family 5 domain-containing protein</fullName>
    </recommendedName>
</protein>
<comment type="subcellular location">
    <subcellularLocation>
        <location evidence="1">Periplasm</location>
    </subcellularLocation>
</comment>
<keyword evidence="3" id="KW-0813">Transport</keyword>
<evidence type="ECO:0000313" key="6">
    <source>
        <dbReference type="EMBL" id="RDJ20638.1"/>
    </source>
</evidence>
<dbReference type="PROSITE" id="PS51318">
    <property type="entry name" value="TAT"/>
    <property type="match status" value="1"/>
</dbReference>
<dbReference type="Pfam" id="PF00496">
    <property type="entry name" value="SBP_bac_5"/>
    <property type="match status" value="1"/>
</dbReference>
<dbReference type="InterPro" id="IPR006311">
    <property type="entry name" value="TAT_signal"/>
</dbReference>
<dbReference type="SUPFAM" id="SSF53850">
    <property type="entry name" value="Periplasmic binding protein-like II"/>
    <property type="match status" value="1"/>
</dbReference>
<dbReference type="GO" id="GO:0015833">
    <property type="term" value="P:peptide transport"/>
    <property type="evidence" value="ECO:0007669"/>
    <property type="project" value="TreeGrafter"/>
</dbReference>
<evidence type="ECO:0000256" key="3">
    <source>
        <dbReference type="ARBA" id="ARBA00022448"/>
    </source>
</evidence>
<evidence type="ECO:0000256" key="2">
    <source>
        <dbReference type="ARBA" id="ARBA00005695"/>
    </source>
</evidence>
<evidence type="ECO:0000256" key="1">
    <source>
        <dbReference type="ARBA" id="ARBA00004418"/>
    </source>
</evidence>
<dbReference type="OrthoDB" id="9803988at2"/>